<sequence>MVNLVHIVWGRSSYVTRLGLNCCMSTWTTTRRHAKNTHLSEMRYVGHVLRIELVDPKMHRAKEKRDGKRTIRGLHSLRGKGKVIREKGGGGPIYYYWPSLVRGKG</sequence>
<organism evidence="1">
    <name type="scientific">Picea glauca</name>
    <name type="common">White spruce</name>
    <name type="synonym">Pinus glauca</name>
    <dbReference type="NCBI Taxonomy" id="3330"/>
    <lineage>
        <taxon>Eukaryota</taxon>
        <taxon>Viridiplantae</taxon>
        <taxon>Streptophyta</taxon>
        <taxon>Embryophyta</taxon>
        <taxon>Tracheophyta</taxon>
        <taxon>Spermatophyta</taxon>
        <taxon>Pinopsida</taxon>
        <taxon>Pinidae</taxon>
        <taxon>Conifers I</taxon>
        <taxon>Pinales</taxon>
        <taxon>Pinaceae</taxon>
        <taxon>Picea</taxon>
    </lineage>
</organism>
<gene>
    <name evidence="1" type="ORF">ABT39_MTgene2391</name>
</gene>
<comment type="caution">
    <text evidence="1">The sequence shown here is derived from an EMBL/GenBank/DDBJ whole genome shotgun (WGS) entry which is preliminary data.</text>
</comment>
<dbReference type="AlphaFoldDB" id="A0A101LUI5"/>
<name>A0A101LUI5_PICGL</name>
<geneLocation type="mitochondrion" evidence="1"/>
<keyword evidence="1" id="KW-0496">Mitochondrion</keyword>
<proteinExistence type="predicted"/>
<reference evidence="1" key="1">
    <citation type="journal article" date="2015" name="Genome Biol. Evol.">
        <title>Organellar Genomes of White Spruce (Picea glauca): Assembly and Annotation.</title>
        <authorList>
            <person name="Jackman S.D."/>
            <person name="Warren R.L."/>
            <person name="Gibb E.A."/>
            <person name="Vandervalk B.P."/>
            <person name="Mohamadi H."/>
            <person name="Chu J."/>
            <person name="Raymond A."/>
            <person name="Pleasance S."/>
            <person name="Coope R."/>
            <person name="Wildung M.R."/>
            <person name="Ritland C.E."/>
            <person name="Bousquet J."/>
            <person name="Jones S.J."/>
            <person name="Bohlmann J."/>
            <person name="Birol I."/>
        </authorList>
    </citation>
    <scope>NUCLEOTIDE SEQUENCE [LARGE SCALE GENOMIC DNA]</scope>
    <source>
        <tissue evidence="1">Flushing bud</tissue>
    </source>
</reference>
<protein>
    <submittedName>
        <fullName evidence="1">Uncharacterized protein</fullName>
    </submittedName>
</protein>
<dbReference type="EMBL" id="LKAM01000017">
    <property type="protein sequence ID" value="KUM45556.1"/>
    <property type="molecule type" value="Genomic_DNA"/>
</dbReference>
<evidence type="ECO:0000313" key="1">
    <source>
        <dbReference type="EMBL" id="KUM45556.1"/>
    </source>
</evidence>
<accession>A0A101LUI5</accession>